<evidence type="ECO:0000313" key="8">
    <source>
        <dbReference type="Proteomes" id="UP000002590"/>
    </source>
</evidence>
<dbReference type="HOGENOM" id="CLU_052475_0_0_3"/>
<dbReference type="KEGG" id="pmb:A9601_13891"/>
<dbReference type="InterPro" id="IPR007016">
    <property type="entry name" value="O-antigen_ligase-rel_domated"/>
</dbReference>
<evidence type="ECO:0000256" key="1">
    <source>
        <dbReference type="ARBA" id="ARBA00004141"/>
    </source>
</evidence>
<dbReference type="AlphaFoldDB" id="A2BSB2"/>
<dbReference type="RefSeq" id="WP_011818810.1">
    <property type="nucleotide sequence ID" value="NC_008816.1"/>
</dbReference>
<feature type="transmembrane region" description="Helical" evidence="5">
    <location>
        <begin position="170"/>
        <end position="189"/>
    </location>
</feature>
<keyword evidence="2 5" id="KW-0812">Transmembrane</keyword>
<sequence>MKIEKPLFKFFYIGIFLLPSAPSIGSIFLFLCLICSLINNFLELIKDRWNITFFISIFLFPIICLIQSSRFFYKFNNFDKSLTWIGLNNWIPLILCFIAFQKFVNSKSDREIIGKLLIAGSFPLIISGIGQYWFNWYGPFEFLNGFIIWFQRPMQTETGLTSLFSNQNYAGSWFCIVWPFCLSFFIQSFRNNLHRFISLGFLISISTCLILTTSRNAWGGLLLLITLLRGASLFWPIFIGITITIISVFLLNILIPLDIQTTISNLFPSWINQEFTSTHFQFRESRPEIWWEAIKLIFKNPLLGLGAGAFPIIYQSLKNAYAGHTHNLVFELALSYGIPITLIVFVPIFLICFFSFKEIYIKKTNNIDINERAWFASFFTLLCTQQVDVQYFDLRISIIFWVLLAGLKTRISPQII</sequence>
<feature type="transmembrane region" description="Helical" evidence="5">
    <location>
        <begin position="12"/>
        <end position="37"/>
    </location>
</feature>
<feature type="transmembrane region" description="Helical" evidence="5">
    <location>
        <begin position="81"/>
        <end position="100"/>
    </location>
</feature>
<feature type="transmembrane region" description="Helical" evidence="5">
    <location>
        <begin position="296"/>
        <end position="314"/>
    </location>
</feature>
<dbReference type="Proteomes" id="UP000002590">
    <property type="component" value="Chromosome"/>
</dbReference>
<evidence type="ECO:0000256" key="5">
    <source>
        <dbReference type="SAM" id="Phobius"/>
    </source>
</evidence>
<name>A2BSB2_PROMS</name>
<evidence type="ECO:0000259" key="6">
    <source>
        <dbReference type="Pfam" id="PF04932"/>
    </source>
</evidence>
<feature type="transmembrane region" description="Helical" evidence="5">
    <location>
        <begin position="233"/>
        <end position="255"/>
    </location>
</feature>
<keyword evidence="4 5" id="KW-0472">Membrane</keyword>
<dbReference type="eggNOG" id="COG3307">
    <property type="taxonomic scope" value="Bacteria"/>
</dbReference>
<dbReference type="OrthoDB" id="547142at2"/>
<dbReference type="InterPro" id="IPR051533">
    <property type="entry name" value="WaaL-like"/>
</dbReference>
<protein>
    <recommendedName>
        <fullName evidence="6">O-antigen ligase-related domain-containing protein</fullName>
    </recommendedName>
</protein>
<feature type="transmembrane region" description="Helical" evidence="5">
    <location>
        <begin position="196"/>
        <end position="213"/>
    </location>
</feature>
<evidence type="ECO:0000313" key="7">
    <source>
        <dbReference type="EMBL" id="ABM70673.1"/>
    </source>
</evidence>
<evidence type="ECO:0000256" key="4">
    <source>
        <dbReference type="ARBA" id="ARBA00023136"/>
    </source>
</evidence>
<dbReference type="PANTHER" id="PTHR37422">
    <property type="entry name" value="TEICHURONIC ACID BIOSYNTHESIS PROTEIN TUAE"/>
    <property type="match status" value="1"/>
</dbReference>
<feature type="domain" description="O-antigen ligase-related" evidence="6">
    <location>
        <begin position="202"/>
        <end position="344"/>
    </location>
</feature>
<organism evidence="7 8">
    <name type="scientific">Prochlorococcus marinus (strain AS9601)</name>
    <dbReference type="NCBI Taxonomy" id="146891"/>
    <lineage>
        <taxon>Bacteria</taxon>
        <taxon>Bacillati</taxon>
        <taxon>Cyanobacteriota</taxon>
        <taxon>Cyanophyceae</taxon>
        <taxon>Synechococcales</taxon>
        <taxon>Prochlorococcaceae</taxon>
        <taxon>Prochlorococcus</taxon>
    </lineage>
</organism>
<dbReference type="EMBL" id="CP000551">
    <property type="protein sequence ID" value="ABM70673.1"/>
    <property type="molecule type" value="Genomic_DNA"/>
</dbReference>
<accession>A2BSB2</accession>
<comment type="subcellular location">
    <subcellularLocation>
        <location evidence="1">Membrane</location>
        <topology evidence="1">Multi-pass membrane protein</topology>
    </subcellularLocation>
</comment>
<dbReference type="STRING" id="146891.A9601_13891"/>
<dbReference type="PANTHER" id="PTHR37422:SF13">
    <property type="entry name" value="LIPOPOLYSACCHARIDE BIOSYNTHESIS PROTEIN PA4999-RELATED"/>
    <property type="match status" value="1"/>
</dbReference>
<feature type="transmembrane region" description="Helical" evidence="5">
    <location>
        <begin position="49"/>
        <end position="69"/>
    </location>
</feature>
<evidence type="ECO:0000256" key="2">
    <source>
        <dbReference type="ARBA" id="ARBA00022692"/>
    </source>
</evidence>
<feature type="transmembrane region" description="Helical" evidence="5">
    <location>
        <begin position="334"/>
        <end position="356"/>
    </location>
</feature>
<dbReference type="Pfam" id="PF04932">
    <property type="entry name" value="Wzy_C"/>
    <property type="match status" value="1"/>
</dbReference>
<proteinExistence type="predicted"/>
<reference evidence="7 8" key="1">
    <citation type="journal article" date="2007" name="PLoS Genet.">
        <title>Patterns and implications of gene gain and loss in the evolution of Prochlorococcus.</title>
        <authorList>
            <person name="Kettler G.C."/>
            <person name="Martiny A.C."/>
            <person name="Huang K."/>
            <person name="Zucker J."/>
            <person name="Coleman M.L."/>
            <person name="Rodrigue S."/>
            <person name="Chen F."/>
            <person name="Lapidus A."/>
            <person name="Ferriera S."/>
            <person name="Johnson J."/>
            <person name="Steglich C."/>
            <person name="Church G.M."/>
            <person name="Richardson P."/>
            <person name="Chisholm S.W."/>
        </authorList>
    </citation>
    <scope>NUCLEOTIDE SEQUENCE [LARGE SCALE GENOMIC DNA]</scope>
    <source>
        <strain evidence="7 8">AS9601</strain>
    </source>
</reference>
<gene>
    <name evidence="7" type="ordered locus">A9601_13891</name>
</gene>
<keyword evidence="3 5" id="KW-1133">Transmembrane helix</keyword>
<evidence type="ECO:0000256" key="3">
    <source>
        <dbReference type="ARBA" id="ARBA00022989"/>
    </source>
</evidence>
<feature type="transmembrane region" description="Helical" evidence="5">
    <location>
        <begin position="112"/>
        <end position="134"/>
    </location>
</feature>
<dbReference type="GO" id="GO:0016020">
    <property type="term" value="C:membrane"/>
    <property type="evidence" value="ECO:0007669"/>
    <property type="project" value="UniProtKB-SubCell"/>
</dbReference>